<reference evidence="1" key="1">
    <citation type="submission" date="2020-04" db="EMBL/GenBank/DDBJ databases">
        <authorList>
            <person name="Chiriac C."/>
            <person name="Salcher M."/>
            <person name="Ghai R."/>
            <person name="Kavagutti S V."/>
        </authorList>
    </citation>
    <scope>NUCLEOTIDE SEQUENCE</scope>
</reference>
<dbReference type="EMBL" id="LR796148">
    <property type="protein sequence ID" value="CAB4121654.1"/>
    <property type="molecule type" value="Genomic_DNA"/>
</dbReference>
<sequence length="78" mass="7574">MANPGPSTTVTANYIFNGDASNGVLLGGSATKLVGFHGATPVAQASAITAITNTATGTEIATAVNAIITALKNKGLTA</sequence>
<name>A0A6J5KHW6_9CAUD</name>
<evidence type="ECO:0008006" key="2">
    <source>
        <dbReference type="Google" id="ProtNLM"/>
    </source>
</evidence>
<gene>
    <name evidence="1" type="ORF">UFOVP21_18</name>
</gene>
<protein>
    <recommendedName>
        <fullName evidence="2">Head fiber protein</fullName>
    </recommendedName>
</protein>
<evidence type="ECO:0000313" key="1">
    <source>
        <dbReference type="EMBL" id="CAB4121654.1"/>
    </source>
</evidence>
<proteinExistence type="predicted"/>
<organism evidence="1">
    <name type="scientific">uncultured Caudovirales phage</name>
    <dbReference type="NCBI Taxonomy" id="2100421"/>
    <lineage>
        <taxon>Viruses</taxon>
        <taxon>Duplodnaviria</taxon>
        <taxon>Heunggongvirae</taxon>
        <taxon>Uroviricota</taxon>
        <taxon>Caudoviricetes</taxon>
        <taxon>Peduoviridae</taxon>
        <taxon>Maltschvirus</taxon>
        <taxon>Maltschvirus maltsch</taxon>
    </lineage>
</organism>
<accession>A0A6J5KHW6</accession>